<dbReference type="Pfam" id="PF13391">
    <property type="entry name" value="HNH_2"/>
    <property type="match status" value="1"/>
</dbReference>
<dbReference type="InterPro" id="IPR003615">
    <property type="entry name" value="HNH_nuc"/>
</dbReference>
<comment type="caution">
    <text evidence="2">The sequence shown here is derived from an EMBL/GenBank/DDBJ whole genome shotgun (WGS) entry which is preliminary data.</text>
</comment>
<dbReference type="PATRIC" id="fig|1158607.3.peg.1190"/>
<dbReference type="HOGENOM" id="CLU_968879_0_0_9"/>
<accession>R2SJ50</accession>
<keyword evidence="3" id="KW-1185">Reference proteome</keyword>
<dbReference type="OrthoDB" id="5678128at2"/>
<protein>
    <recommendedName>
        <fullName evidence="1">HNH nuclease domain-containing protein</fullName>
    </recommendedName>
</protein>
<dbReference type="Proteomes" id="UP000013782">
    <property type="component" value="Unassembled WGS sequence"/>
</dbReference>
<evidence type="ECO:0000259" key="1">
    <source>
        <dbReference type="Pfam" id="PF13391"/>
    </source>
</evidence>
<evidence type="ECO:0000313" key="2">
    <source>
        <dbReference type="EMBL" id="EOH95245.1"/>
    </source>
</evidence>
<dbReference type="eggNOG" id="COG3440">
    <property type="taxonomic scope" value="Bacteria"/>
</dbReference>
<dbReference type="AlphaFoldDB" id="R2SJ50"/>
<reference evidence="2 3" key="1">
    <citation type="submission" date="2013-02" db="EMBL/GenBank/DDBJ databases">
        <title>The Genome Sequence of Enterococcus pallens BAA-351.</title>
        <authorList>
            <consortium name="The Broad Institute Genome Sequencing Platform"/>
            <consortium name="The Broad Institute Genome Sequencing Center for Infectious Disease"/>
            <person name="Earl A.M."/>
            <person name="Gilmore M.S."/>
            <person name="Lebreton F."/>
            <person name="Walker B."/>
            <person name="Young S.K."/>
            <person name="Zeng Q."/>
            <person name="Gargeya S."/>
            <person name="Fitzgerald M."/>
            <person name="Haas B."/>
            <person name="Abouelleil A."/>
            <person name="Alvarado L."/>
            <person name="Arachchi H.M."/>
            <person name="Berlin A.M."/>
            <person name="Chapman S.B."/>
            <person name="Dewar J."/>
            <person name="Goldberg J."/>
            <person name="Griggs A."/>
            <person name="Gujja S."/>
            <person name="Hansen M."/>
            <person name="Howarth C."/>
            <person name="Imamovic A."/>
            <person name="Larimer J."/>
            <person name="McCowan C."/>
            <person name="Murphy C."/>
            <person name="Neiman D."/>
            <person name="Pearson M."/>
            <person name="Priest M."/>
            <person name="Roberts A."/>
            <person name="Saif S."/>
            <person name="Shea T."/>
            <person name="Sisk P."/>
            <person name="Sykes S."/>
            <person name="Wortman J."/>
            <person name="Nusbaum C."/>
            <person name="Birren B."/>
        </authorList>
    </citation>
    <scope>NUCLEOTIDE SEQUENCE [LARGE SCALE GENOMIC DNA]</scope>
    <source>
        <strain evidence="2 3">ATCC BAA-351</strain>
    </source>
</reference>
<dbReference type="RefSeq" id="WP_010756237.1">
    <property type="nucleotide sequence ID" value="NZ_ASWD01000002.1"/>
</dbReference>
<organism evidence="2 3">
    <name type="scientific">Enterococcus pallens ATCC BAA-351</name>
    <dbReference type="NCBI Taxonomy" id="1158607"/>
    <lineage>
        <taxon>Bacteria</taxon>
        <taxon>Bacillati</taxon>
        <taxon>Bacillota</taxon>
        <taxon>Bacilli</taxon>
        <taxon>Lactobacillales</taxon>
        <taxon>Enterococcaceae</taxon>
        <taxon>Enterococcus</taxon>
    </lineage>
</organism>
<name>R2SJ50_9ENTE</name>
<sequence length="287" mass="33521">MKWIFQQDIEIYDIRKSLENLRIIDVDRSDNNPNVYDIVYIIARSKEHLKVIAKTMVIPNRVPFKENRINDSIYWKTVPSISTKIIRLELLFLLENVLLRNISKRSSLIEIEDGFTCISEKSPKILSDLEAYILQKSSKLEIDPQMSQEKIDSTESLCLKQHEVESITKQRVTQGHFRSQLLRRSPECQICGIKYRQVLIASHIIPWTCSSDENKIDIENGLILCAQHDRLFDKGLITFNKDGYIQISSLISSSDYEKLQILDCQKLEVSKKMAENLDYHRQNIFLE</sequence>
<proteinExistence type="predicted"/>
<dbReference type="EMBL" id="AJAQ01000011">
    <property type="protein sequence ID" value="EOH95245.1"/>
    <property type="molecule type" value="Genomic_DNA"/>
</dbReference>
<feature type="domain" description="HNH nuclease" evidence="1">
    <location>
        <begin position="188"/>
        <end position="240"/>
    </location>
</feature>
<dbReference type="STRING" id="160454.RV10_GL000560"/>
<gene>
    <name evidence="2" type="ORF">UAU_01207</name>
</gene>
<evidence type="ECO:0000313" key="3">
    <source>
        <dbReference type="Proteomes" id="UP000013782"/>
    </source>
</evidence>